<dbReference type="CDD" id="cd06170">
    <property type="entry name" value="LuxR_C_like"/>
    <property type="match status" value="1"/>
</dbReference>
<feature type="non-terminal residue" evidence="5">
    <location>
        <position position="229"/>
    </location>
</feature>
<name>A0A9X3CJ75_9VIBR</name>
<dbReference type="AlphaFoldDB" id="A0A9X3CJ75"/>
<dbReference type="PRINTS" id="PR00038">
    <property type="entry name" value="HTHLUXR"/>
</dbReference>
<evidence type="ECO:0000259" key="4">
    <source>
        <dbReference type="PROSITE" id="PS50043"/>
    </source>
</evidence>
<evidence type="ECO:0000313" key="6">
    <source>
        <dbReference type="Proteomes" id="UP001155586"/>
    </source>
</evidence>
<keyword evidence="1" id="KW-0805">Transcription regulation</keyword>
<dbReference type="InterPro" id="IPR016032">
    <property type="entry name" value="Sig_transdc_resp-reg_C-effctor"/>
</dbReference>
<proteinExistence type="predicted"/>
<evidence type="ECO:0000256" key="1">
    <source>
        <dbReference type="ARBA" id="ARBA00023015"/>
    </source>
</evidence>
<dbReference type="GO" id="GO:0003677">
    <property type="term" value="F:DNA binding"/>
    <property type="evidence" value="ECO:0007669"/>
    <property type="project" value="UniProtKB-KW"/>
</dbReference>
<dbReference type="GO" id="GO:0006355">
    <property type="term" value="P:regulation of DNA-templated transcription"/>
    <property type="evidence" value="ECO:0007669"/>
    <property type="project" value="InterPro"/>
</dbReference>
<evidence type="ECO:0000313" key="5">
    <source>
        <dbReference type="EMBL" id="MCW8336494.1"/>
    </source>
</evidence>
<evidence type="ECO:0000256" key="2">
    <source>
        <dbReference type="ARBA" id="ARBA00023125"/>
    </source>
</evidence>
<comment type="caution">
    <text evidence="5">The sequence shown here is derived from an EMBL/GenBank/DDBJ whole genome shotgun (WGS) entry which is preliminary data.</text>
</comment>
<dbReference type="EMBL" id="JAKRRX010000259">
    <property type="protein sequence ID" value="MCW8336494.1"/>
    <property type="molecule type" value="Genomic_DNA"/>
</dbReference>
<sequence length="229" mass="25775">MQPILQLIEENQVISSPEQLKQILLKLNNIIDHEYFLLGLSFQPTLVDGKTLIIDNYPATWREQYDESGFMHVDPVVKYSMSHFLPVRWDLFKQDTSSSNVIFEEARCNGLNAGFSIPIHGLRGEFGMLSFATSDEKAYNVDSARIATSQLIVPLLTQNIHNIVSDSEDNEHLVSLTNREVQCLTWAAEGKSAWEIAAIIGCSERTAKFHISNACNKLGATNRYQAITK</sequence>
<evidence type="ECO:0000256" key="3">
    <source>
        <dbReference type="ARBA" id="ARBA00023163"/>
    </source>
</evidence>
<accession>A0A9X3CJ75</accession>
<dbReference type="RefSeq" id="WP_265689589.1">
    <property type="nucleotide sequence ID" value="NZ_JAKRRX010000259.1"/>
</dbReference>
<dbReference type="PROSITE" id="PS50043">
    <property type="entry name" value="HTH_LUXR_2"/>
    <property type="match status" value="1"/>
</dbReference>
<gene>
    <name evidence="5" type="ORF">MD483_22045</name>
</gene>
<dbReference type="InterPro" id="IPR036388">
    <property type="entry name" value="WH-like_DNA-bd_sf"/>
</dbReference>
<dbReference type="Gene3D" id="3.30.450.80">
    <property type="entry name" value="Transcription factor LuxR-like, autoinducer-binding domain"/>
    <property type="match status" value="1"/>
</dbReference>
<dbReference type="Proteomes" id="UP001155586">
    <property type="component" value="Unassembled WGS sequence"/>
</dbReference>
<dbReference type="InterPro" id="IPR005143">
    <property type="entry name" value="TF_LuxR_autoind-bd_dom"/>
</dbReference>
<keyword evidence="2" id="KW-0238">DNA-binding</keyword>
<keyword evidence="3" id="KW-0804">Transcription</keyword>
<feature type="domain" description="HTH luxR-type" evidence="4">
    <location>
        <begin position="169"/>
        <end position="229"/>
    </location>
</feature>
<dbReference type="SUPFAM" id="SSF75516">
    <property type="entry name" value="Pheromone-binding domain of LuxR-like quorum-sensing transcription factors"/>
    <property type="match status" value="1"/>
</dbReference>
<keyword evidence="6" id="KW-1185">Reference proteome</keyword>
<dbReference type="Pfam" id="PF00196">
    <property type="entry name" value="GerE"/>
    <property type="match status" value="1"/>
</dbReference>
<dbReference type="PANTHER" id="PTHR44688">
    <property type="entry name" value="DNA-BINDING TRANSCRIPTIONAL ACTIVATOR DEVR_DOSR"/>
    <property type="match status" value="1"/>
</dbReference>
<dbReference type="SMART" id="SM00421">
    <property type="entry name" value="HTH_LUXR"/>
    <property type="match status" value="1"/>
</dbReference>
<dbReference type="Gene3D" id="1.10.10.10">
    <property type="entry name" value="Winged helix-like DNA-binding domain superfamily/Winged helix DNA-binding domain"/>
    <property type="match status" value="1"/>
</dbReference>
<organism evidence="5 6">
    <name type="scientific">Vibrio paucivorans</name>
    <dbReference type="NCBI Taxonomy" id="2829489"/>
    <lineage>
        <taxon>Bacteria</taxon>
        <taxon>Pseudomonadati</taxon>
        <taxon>Pseudomonadota</taxon>
        <taxon>Gammaproteobacteria</taxon>
        <taxon>Vibrionales</taxon>
        <taxon>Vibrionaceae</taxon>
        <taxon>Vibrio</taxon>
    </lineage>
</organism>
<dbReference type="Pfam" id="PF03472">
    <property type="entry name" value="Autoind_bind"/>
    <property type="match status" value="1"/>
</dbReference>
<protein>
    <submittedName>
        <fullName evidence="5">LuxR family transcriptional regulator</fullName>
    </submittedName>
</protein>
<dbReference type="SUPFAM" id="SSF46894">
    <property type="entry name" value="C-terminal effector domain of the bipartite response regulators"/>
    <property type="match status" value="1"/>
</dbReference>
<dbReference type="InterPro" id="IPR036693">
    <property type="entry name" value="TF_LuxR_autoind-bd_dom_sf"/>
</dbReference>
<dbReference type="InterPro" id="IPR000792">
    <property type="entry name" value="Tscrpt_reg_LuxR_C"/>
</dbReference>
<reference evidence="5" key="1">
    <citation type="submission" date="2022-02" db="EMBL/GenBank/DDBJ databases">
        <title>Vibrio sp. nov., a new bacterium isolated from Bohai sea, China.</title>
        <authorList>
            <person name="Yuan Y."/>
        </authorList>
    </citation>
    <scope>NUCLEOTIDE SEQUENCE</scope>
    <source>
        <strain evidence="5">DBSS07</strain>
    </source>
</reference>
<dbReference type="PANTHER" id="PTHR44688:SF16">
    <property type="entry name" value="DNA-BINDING TRANSCRIPTIONAL ACTIVATOR DEVR_DOSR"/>
    <property type="match status" value="1"/>
</dbReference>